<keyword evidence="2" id="KW-1185">Reference proteome</keyword>
<dbReference type="STRING" id="147828.A0A4S2M0U4"/>
<dbReference type="AlphaFoldDB" id="A0A4S2M0U4"/>
<proteinExistence type="predicted"/>
<sequence length="151" mass="16930">MMISSATLKQLQYPNVLNSCRTIGAIVARLPITMQIEWFNLAAKSFKFKRDPAFDELANFISDKADAAAAQEVYAVGRRFMRPQPNPVRPQPTHKSLYRAAILTTQIGNDRSGQIRLPIKCALCGSSHYLDQCPEFIEMPAVSRISCVDRL</sequence>
<evidence type="ECO:0000313" key="1">
    <source>
        <dbReference type="EMBL" id="TGZ67448.1"/>
    </source>
</evidence>
<dbReference type="Proteomes" id="UP000308267">
    <property type="component" value="Unassembled WGS sequence"/>
</dbReference>
<reference evidence="1 2" key="1">
    <citation type="journal article" date="2019" name="BMC Genomics">
        <title>New insights from Opisthorchis felineus genome: update on genomics of the epidemiologically important liver flukes.</title>
        <authorList>
            <person name="Ershov N.I."/>
            <person name="Mordvinov V.A."/>
            <person name="Prokhortchouk E.B."/>
            <person name="Pakharukova M.Y."/>
            <person name="Gunbin K.V."/>
            <person name="Ustyantsev K."/>
            <person name="Genaev M.A."/>
            <person name="Blinov A.G."/>
            <person name="Mazur A."/>
            <person name="Boulygina E."/>
            <person name="Tsygankova S."/>
            <person name="Khrameeva E."/>
            <person name="Chekanov N."/>
            <person name="Fan G."/>
            <person name="Xiao A."/>
            <person name="Zhang H."/>
            <person name="Xu X."/>
            <person name="Yang H."/>
            <person name="Solovyev V."/>
            <person name="Lee S.M."/>
            <person name="Liu X."/>
            <person name="Afonnikov D.A."/>
            <person name="Skryabin K.G."/>
        </authorList>
    </citation>
    <scope>NUCLEOTIDE SEQUENCE [LARGE SCALE GENOMIC DNA]</scope>
    <source>
        <strain evidence="1">AK-0245</strain>
        <tissue evidence="1">Whole organism</tissue>
    </source>
</reference>
<name>A0A4S2M0U4_OPIFE</name>
<accession>A0A4S2M0U4</accession>
<dbReference type="PANTHER" id="PTHR47331">
    <property type="entry name" value="PHD-TYPE DOMAIN-CONTAINING PROTEIN"/>
    <property type="match status" value="1"/>
</dbReference>
<dbReference type="OrthoDB" id="6283219at2759"/>
<dbReference type="PANTHER" id="PTHR47331:SF1">
    <property type="entry name" value="GAG-LIKE PROTEIN"/>
    <property type="match status" value="1"/>
</dbReference>
<dbReference type="EMBL" id="SJOL01006416">
    <property type="protein sequence ID" value="TGZ67448.1"/>
    <property type="molecule type" value="Genomic_DNA"/>
</dbReference>
<comment type="caution">
    <text evidence="1">The sequence shown here is derived from an EMBL/GenBank/DDBJ whole genome shotgun (WGS) entry which is preliminary data.</text>
</comment>
<gene>
    <name evidence="1" type="ORF">CRM22_004791</name>
</gene>
<organism evidence="1 2">
    <name type="scientific">Opisthorchis felineus</name>
    <dbReference type="NCBI Taxonomy" id="147828"/>
    <lineage>
        <taxon>Eukaryota</taxon>
        <taxon>Metazoa</taxon>
        <taxon>Spiralia</taxon>
        <taxon>Lophotrochozoa</taxon>
        <taxon>Platyhelminthes</taxon>
        <taxon>Trematoda</taxon>
        <taxon>Digenea</taxon>
        <taxon>Opisthorchiida</taxon>
        <taxon>Opisthorchiata</taxon>
        <taxon>Opisthorchiidae</taxon>
        <taxon>Opisthorchis</taxon>
    </lineage>
</organism>
<protein>
    <submittedName>
        <fullName evidence="1">Uncharacterized protein</fullName>
    </submittedName>
</protein>
<evidence type="ECO:0000313" key="2">
    <source>
        <dbReference type="Proteomes" id="UP000308267"/>
    </source>
</evidence>